<keyword evidence="1" id="KW-1133">Transmembrane helix</keyword>
<evidence type="ECO:0000256" key="1">
    <source>
        <dbReference type="SAM" id="Phobius"/>
    </source>
</evidence>
<dbReference type="Proteomes" id="UP000242886">
    <property type="component" value="Chromosome SDENCHOL"/>
</dbReference>
<keyword evidence="3" id="KW-1185">Reference proteome</keyword>
<protein>
    <submittedName>
        <fullName evidence="2">Uncharacterized protein</fullName>
    </submittedName>
</protein>
<dbReference type="EMBL" id="LT837803">
    <property type="protein sequence ID" value="SMB30358.1"/>
    <property type="molecule type" value="Genomic_DNA"/>
</dbReference>
<sequence>MRSREHGNGSFPTFTFLLLIFPAYFCACAACAACVWGMRW</sequence>
<evidence type="ECO:0000313" key="2">
    <source>
        <dbReference type="EMBL" id="SMB30358.1"/>
    </source>
</evidence>
<proteinExistence type="predicted"/>
<gene>
    <name evidence="2" type="ORF">SDENCHOL_20973</name>
</gene>
<feature type="transmembrane region" description="Helical" evidence="1">
    <location>
        <begin position="12"/>
        <end position="38"/>
    </location>
</feature>
<name>A0A7Z7MW14_9PROT</name>
<organism evidence="2 3">
    <name type="scientific">Sterolibacterium denitrificans</name>
    <dbReference type="NCBI Taxonomy" id="157592"/>
    <lineage>
        <taxon>Bacteria</taxon>
        <taxon>Pseudomonadati</taxon>
        <taxon>Pseudomonadota</taxon>
        <taxon>Betaproteobacteria</taxon>
        <taxon>Nitrosomonadales</taxon>
        <taxon>Sterolibacteriaceae</taxon>
        <taxon>Sterolibacterium</taxon>
    </lineage>
</organism>
<evidence type="ECO:0000313" key="3">
    <source>
        <dbReference type="Proteomes" id="UP000242886"/>
    </source>
</evidence>
<keyword evidence="1" id="KW-0812">Transmembrane</keyword>
<keyword evidence="1" id="KW-0472">Membrane</keyword>
<reference evidence="2" key="1">
    <citation type="submission" date="2017-03" db="EMBL/GenBank/DDBJ databases">
        <authorList>
            <consortium name="AG Boll"/>
        </authorList>
    </citation>
    <scope>NUCLEOTIDE SEQUENCE [LARGE SCALE GENOMIC DNA]</scope>
    <source>
        <strain evidence="2">Chol</strain>
    </source>
</reference>
<accession>A0A7Z7MW14</accession>
<dbReference type="AlphaFoldDB" id="A0A7Z7MW14"/>